<dbReference type="Gene3D" id="2.120.10.30">
    <property type="entry name" value="TolB, C-terminal domain"/>
    <property type="match status" value="1"/>
</dbReference>
<dbReference type="Pfam" id="PF21959">
    <property type="entry name" value="DUF6923"/>
    <property type="match status" value="1"/>
</dbReference>
<proteinExistence type="predicted"/>
<dbReference type="EMBL" id="MU003797">
    <property type="protein sequence ID" value="KAF2720620.1"/>
    <property type="molecule type" value="Genomic_DNA"/>
</dbReference>
<sequence>DWVYVPGGGRNLYALGINSSKNTELRSWSMDTHKWTTIKDLGKIVTGPTGYGATYAAKGNAFYASENGSGNILKIATDGSSATMVADGPSSSSNDGARCI</sequence>
<evidence type="ECO:0000259" key="1">
    <source>
        <dbReference type="Pfam" id="PF21959"/>
    </source>
</evidence>
<dbReference type="Proteomes" id="UP000799441">
    <property type="component" value="Unassembled WGS sequence"/>
</dbReference>
<dbReference type="InterPro" id="IPR054215">
    <property type="entry name" value="DUF6923"/>
</dbReference>
<feature type="non-terminal residue" evidence="2">
    <location>
        <position position="100"/>
    </location>
</feature>
<evidence type="ECO:0000313" key="3">
    <source>
        <dbReference type="Proteomes" id="UP000799441"/>
    </source>
</evidence>
<feature type="domain" description="DUF6923" evidence="1">
    <location>
        <begin position="12"/>
        <end position="99"/>
    </location>
</feature>
<name>A0A9P4Q6T4_9PEZI</name>
<reference evidence="2" key="1">
    <citation type="journal article" date="2020" name="Stud. Mycol.">
        <title>101 Dothideomycetes genomes: a test case for predicting lifestyles and emergence of pathogens.</title>
        <authorList>
            <person name="Haridas S."/>
            <person name="Albert R."/>
            <person name="Binder M."/>
            <person name="Bloem J."/>
            <person name="Labutti K."/>
            <person name="Salamov A."/>
            <person name="Andreopoulos B."/>
            <person name="Baker S."/>
            <person name="Barry K."/>
            <person name="Bills G."/>
            <person name="Bluhm B."/>
            <person name="Cannon C."/>
            <person name="Castanera R."/>
            <person name="Culley D."/>
            <person name="Daum C."/>
            <person name="Ezra D."/>
            <person name="Gonzalez J."/>
            <person name="Henrissat B."/>
            <person name="Kuo A."/>
            <person name="Liang C."/>
            <person name="Lipzen A."/>
            <person name="Lutzoni F."/>
            <person name="Magnuson J."/>
            <person name="Mondo S."/>
            <person name="Nolan M."/>
            <person name="Ohm R."/>
            <person name="Pangilinan J."/>
            <person name="Park H.-J."/>
            <person name="Ramirez L."/>
            <person name="Alfaro M."/>
            <person name="Sun H."/>
            <person name="Tritt A."/>
            <person name="Yoshinaga Y."/>
            <person name="Zwiers L.-H."/>
            <person name="Turgeon B."/>
            <person name="Goodwin S."/>
            <person name="Spatafora J."/>
            <person name="Crous P."/>
            <person name="Grigoriev I."/>
        </authorList>
    </citation>
    <scope>NUCLEOTIDE SEQUENCE</scope>
    <source>
        <strain evidence="2">CBS 116435</strain>
    </source>
</reference>
<comment type="caution">
    <text evidence="2">The sequence shown here is derived from an EMBL/GenBank/DDBJ whole genome shotgun (WGS) entry which is preliminary data.</text>
</comment>
<dbReference type="AlphaFoldDB" id="A0A9P4Q6T4"/>
<dbReference type="SUPFAM" id="SSF101898">
    <property type="entry name" value="NHL repeat"/>
    <property type="match status" value="1"/>
</dbReference>
<organism evidence="2 3">
    <name type="scientific">Polychaeton citri CBS 116435</name>
    <dbReference type="NCBI Taxonomy" id="1314669"/>
    <lineage>
        <taxon>Eukaryota</taxon>
        <taxon>Fungi</taxon>
        <taxon>Dikarya</taxon>
        <taxon>Ascomycota</taxon>
        <taxon>Pezizomycotina</taxon>
        <taxon>Dothideomycetes</taxon>
        <taxon>Dothideomycetidae</taxon>
        <taxon>Capnodiales</taxon>
        <taxon>Capnodiaceae</taxon>
        <taxon>Polychaeton</taxon>
    </lineage>
</organism>
<dbReference type="InterPro" id="IPR011042">
    <property type="entry name" value="6-blade_b-propeller_TolB-like"/>
</dbReference>
<keyword evidence="3" id="KW-1185">Reference proteome</keyword>
<feature type="non-terminal residue" evidence="2">
    <location>
        <position position="1"/>
    </location>
</feature>
<gene>
    <name evidence="2" type="ORF">K431DRAFT_197712</name>
</gene>
<evidence type="ECO:0000313" key="2">
    <source>
        <dbReference type="EMBL" id="KAF2720620.1"/>
    </source>
</evidence>
<accession>A0A9P4Q6T4</accession>
<protein>
    <recommendedName>
        <fullName evidence="1">DUF6923 domain-containing protein</fullName>
    </recommendedName>
</protein>
<dbReference type="OrthoDB" id="4405280at2759"/>